<feature type="transmembrane region" description="Helical" evidence="8">
    <location>
        <begin position="170"/>
        <end position="189"/>
    </location>
</feature>
<gene>
    <name evidence="9" type="ORF">IV417_18945</name>
</gene>
<comment type="subcellular location">
    <subcellularLocation>
        <location evidence="1 8">Cell membrane</location>
        <topology evidence="1 8">Multi-pass membrane protein</topology>
    </subcellularLocation>
</comment>
<evidence type="ECO:0000256" key="1">
    <source>
        <dbReference type="ARBA" id="ARBA00004651"/>
    </source>
</evidence>
<evidence type="ECO:0000256" key="6">
    <source>
        <dbReference type="ARBA" id="ARBA00022989"/>
    </source>
</evidence>
<evidence type="ECO:0000313" key="10">
    <source>
        <dbReference type="Proteomes" id="UP001315686"/>
    </source>
</evidence>
<dbReference type="AlphaFoldDB" id="A0AAP2GAH3"/>
<feature type="transmembrane region" description="Helical" evidence="8">
    <location>
        <begin position="6"/>
        <end position="28"/>
    </location>
</feature>
<evidence type="ECO:0000256" key="2">
    <source>
        <dbReference type="ARBA" id="ARBA00009142"/>
    </source>
</evidence>
<dbReference type="RefSeq" id="WP_327795708.1">
    <property type="nucleotide sequence ID" value="NZ_JADQAZ010000005.1"/>
</dbReference>
<comment type="similarity">
    <text evidence="2 8">Belongs to the 4-toluene sulfonate uptake permease (TSUP) (TC 2.A.102) family.</text>
</comment>
<dbReference type="Pfam" id="PF01925">
    <property type="entry name" value="TauE"/>
    <property type="match status" value="1"/>
</dbReference>
<dbReference type="InterPro" id="IPR002781">
    <property type="entry name" value="TM_pro_TauE-like"/>
</dbReference>
<feature type="transmembrane region" description="Helical" evidence="8">
    <location>
        <begin position="99"/>
        <end position="120"/>
    </location>
</feature>
<keyword evidence="6 8" id="KW-1133">Transmembrane helix</keyword>
<evidence type="ECO:0000256" key="5">
    <source>
        <dbReference type="ARBA" id="ARBA00022692"/>
    </source>
</evidence>
<keyword evidence="10" id="KW-1185">Reference proteome</keyword>
<evidence type="ECO:0000256" key="3">
    <source>
        <dbReference type="ARBA" id="ARBA00022448"/>
    </source>
</evidence>
<reference evidence="9 10" key="1">
    <citation type="journal article" date="2021" name="Arch. Microbiol.">
        <title>Harenicola maris gen. nov., sp. nov. isolated from the Sea of Japan shallow sediments.</title>
        <authorList>
            <person name="Romanenko L.A."/>
            <person name="Kurilenko V.V."/>
            <person name="Chernysheva N.Y."/>
            <person name="Tekutyeva L.A."/>
            <person name="Velansky P.V."/>
            <person name="Svetashev V.I."/>
            <person name="Isaeva M.P."/>
        </authorList>
    </citation>
    <scope>NUCLEOTIDE SEQUENCE [LARGE SCALE GENOMIC DNA]</scope>
    <source>
        <strain evidence="9 10">KMM 3653</strain>
    </source>
</reference>
<evidence type="ECO:0000256" key="4">
    <source>
        <dbReference type="ARBA" id="ARBA00022475"/>
    </source>
</evidence>
<dbReference type="Proteomes" id="UP001315686">
    <property type="component" value="Unassembled WGS sequence"/>
</dbReference>
<evidence type="ECO:0000256" key="7">
    <source>
        <dbReference type="ARBA" id="ARBA00023136"/>
    </source>
</evidence>
<sequence length="249" mass="26527">MDVIEILVVGSLAFLIGGTVKGLAGLGLPTTALGIMTLTLGPRIAISLVLFPMLGGNLWQAYRAGLIGRTMRRYWVFALVLLLGVFATVMLTKDTDDRVLLAVLGAVLLIFVAISVKGWMPVLPERWDPIAQAVGGAVSGVIGGMTAGWGAPLAMYLATRGVEKDEFIRASGFLITVGSLPLCIGYIGLGFMTGPLAGVSLAMLVPTLVGFTIGERLRSRLSVEGFRRLLLIVFVLLGLNLIRRAIWYV</sequence>
<organism evidence="9 10">
    <name type="scientific">Harenicola maris</name>
    <dbReference type="NCBI Taxonomy" id="2841044"/>
    <lineage>
        <taxon>Bacteria</taxon>
        <taxon>Pseudomonadati</taxon>
        <taxon>Pseudomonadota</taxon>
        <taxon>Alphaproteobacteria</taxon>
        <taxon>Rhodobacterales</taxon>
        <taxon>Paracoccaceae</taxon>
        <taxon>Harenicola</taxon>
    </lineage>
</organism>
<keyword evidence="5 8" id="KW-0812">Transmembrane</keyword>
<feature type="transmembrane region" description="Helical" evidence="8">
    <location>
        <begin position="74"/>
        <end position="92"/>
    </location>
</feature>
<evidence type="ECO:0000313" key="9">
    <source>
        <dbReference type="EMBL" id="MBT0959474.1"/>
    </source>
</evidence>
<feature type="transmembrane region" description="Helical" evidence="8">
    <location>
        <begin position="226"/>
        <end position="246"/>
    </location>
</feature>
<protein>
    <recommendedName>
        <fullName evidence="8">Probable membrane transporter protein</fullName>
    </recommendedName>
</protein>
<dbReference type="GO" id="GO:0005886">
    <property type="term" value="C:plasma membrane"/>
    <property type="evidence" value="ECO:0007669"/>
    <property type="project" value="UniProtKB-SubCell"/>
</dbReference>
<comment type="caution">
    <text evidence="9">The sequence shown here is derived from an EMBL/GenBank/DDBJ whole genome shotgun (WGS) entry which is preliminary data.</text>
</comment>
<dbReference type="PANTHER" id="PTHR30269:SF32">
    <property type="entry name" value="MEMBRANE TRANSPORTER PROTEIN-RELATED"/>
    <property type="match status" value="1"/>
</dbReference>
<dbReference type="InterPro" id="IPR052017">
    <property type="entry name" value="TSUP"/>
</dbReference>
<feature type="transmembrane region" description="Helical" evidence="8">
    <location>
        <begin position="132"/>
        <end position="158"/>
    </location>
</feature>
<feature type="transmembrane region" description="Helical" evidence="8">
    <location>
        <begin position="195"/>
        <end position="214"/>
    </location>
</feature>
<keyword evidence="7 8" id="KW-0472">Membrane</keyword>
<keyword evidence="3" id="KW-0813">Transport</keyword>
<keyword evidence="4 8" id="KW-1003">Cell membrane</keyword>
<name>A0AAP2GAH3_9RHOB</name>
<feature type="transmembrane region" description="Helical" evidence="8">
    <location>
        <begin position="40"/>
        <end position="62"/>
    </location>
</feature>
<accession>A0AAP2GAH3</accession>
<dbReference type="EMBL" id="JADQAZ010000005">
    <property type="protein sequence ID" value="MBT0959474.1"/>
    <property type="molecule type" value="Genomic_DNA"/>
</dbReference>
<proteinExistence type="inferred from homology"/>
<dbReference type="PANTHER" id="PTHR30269">
    <property type="entry name" value="TRANSMEMBRANE PROTEIN YFCA"/>
    <property type="match status" value="1"/>
</dbReference>
<evidence type="ECO:0000256" key="8">
    <source>
        <dbReference type="RuleBase" id="RU363041"/>
    </source>
</evidence>